<dbReference type="InterPro" id="IPR036291">
    <property type="entry name" value="NAD(P)-bd_dom_sf"/>
</dbReference>
<dbReference type="EMBL" id="WMBA01000024">
    <property type="protein sequence ID" value="MTD55633.1"/>
    <property type="molecule type" value="Genomic_DNA"/>
</dbReference>
<dbReference type="GO" id="GO:0016491">
    <property type="term" value="F:oxidoreductase activity"/>
    <property type="evidence" value="ECO:0007669"/>
    <property type="project" value="UniProtKB-KW"/>
</dbReference>
<evidence type="ECO:0000256" key="1">
    <source>
        <dbReference type="ARBA" id="ARBA00006484"/>
    </source>
</evidence>
<dbReference type="PRINTS" id="PR00080">
    <property type="entry name" value="SDRFAMILY"/>
</dbReference>
<dbReference type="Pfam" id="PF13561">
    <property type="entry name" value="adh_short_C2"/>
    <property type="match status" value="1"/>
</dbReference>
<dbReference type="OrthoDB" id="20590at2"/>
<dbReference type="PANTHER" id="PTHR42879:SF2">
    <property type="entry name" value="3-OXOACYL-[ACYL-CARRIER-PROTEIN] REDUCTASE FABG"/>
    <property type="match status" value="1"/>
</dbReference>
<accession>A0A6N7Z245</accession>
<dbReference type="PRINTS" id="PR00081">
    <property type="entry name" value="GDHRDH"/>
</dbReference>
<evidence type="ECO:0000313" key="3">
    <source>
        <dbReference type="EMBL" id="MTD55633.1"/>
    </source>
</evidence>
<dbReference type="RefSeq" id="WP_154757831.1">
    <property type="nucleotide sequence ID" value="NZ_WMBA01000024.1"/>
</dbReference>
<sequence length="249" mass="25752">MNHPTHAGRVAVVTGGARGFGRAIAAGLAGRGADVAILDLVDAAETVGDVTAAGAKASSVVTDISDPEQVAQAARAVLDMFGKVDILVNNAGVIAVNDFWETDYPTWRRIHAINLDSQFLLAKEFAGAMRENGWGRIVNIASNTLGVVAPQLTPYMASKGGVVGFTRGLATDLAGYGITVNAVAPTASSTPGGKELISPEALEYSARMQAIKRVGTADDIVGTVCFLTSDDAAFMTGQTLVTDGGWMRV</sequence>
<name>A0A6N7Z245_9PSEU</name>
<dbReference type="SUPFAM" id="SSF51735">
    <property type="entry name" value="NAD(P)-binding Rossmann-fold domains"/>
    <property type="match status" value="1"/>
</dbReference>
<reference evidence="3 4" key="1">
    <citation type="submission" date="2019-11" db="EMBL/GenBank/DDBJ databases">
        <title>Draft genome of Amycolatopsis RM579.</title>
        <authorList>
            <person name="Duangmal K."/>
            <person name="Mingma R."/>
        </authorList>
    </citation>
    <scope>NUCLEOTIDE SEQUENCE [LARGE SCALE GENOMIC DNA]</scope>
    <source>
        <strain evidence="3 4">RM579</strain>
    </source>
</reference>
<evidence type="ECO:0000313" key="4">
    <source>
        <dbReference type="Proteomes" id="UP000440096"/>
    </source>
</evidence>
<comment type="similarity">
    <text evidence="1">Belongs to the short-chain dehydrogenases/reductases (SDR) family.</text>
</comment>
<comment type="caution">
    <text evidence="3">The sequence shown here is derived from an EMBL/GenBank/DDBJ whole genome shotgun (WGS) entry which is preliminary data.</text>
</comment>
<organism evidence="3 4">
    <name type="scientific">Amycolatopsis pithecellobii</name>
    <dbReference type="NCBI Taxonomy" id="664692"/>
    <lineage>
        <taxon>Bacteria</taxon>
        <taxon>Bacillati</taxon>
        <taxon>Actinomycetota</taxon>
        <taxon>Actinomycetes</taxon>
        <taxon>Pseudonocardiales</taxon>
        <taxon>Pseudonocardiaceae</taxon>
        <taxon>Amycolatopsis</taxon>
    </lineage>
</organism>
<gene>
    <name evidence="3" type="ORF">GKO32_16850</name>
</gene>
<dbReference type="PANTHER" id="PTHR42879">
    <property type="entry name" value="3-OXOACYL-(ACYL-CARRIER-PROTEIN) REDUCTASE"/>
    <property type="match status" value="1"/>
</dbReference>
<dbReference type="CDD" id="cd05233">
    <property type="entry name" value="SDR_c"/>
    <property type="match status" value="1"/>
</dbReference>
<keyword evidence="4" id="KW-1185">Reference proteome</keyword>
<dbReference type="FunFam" id="3.40.50.720:FF:000084">
    <property type="entry name" value="Short-chain dehydrogenase reductase"/>
    <property type="match status" value="1"/>
</dbReference>
<dbReference type="InterPro" id="IPR002347">
    <property type="entry name" value="SDR_fam"/>
</dbReference>
<keyword evidence="2" id="KW-0560">Oxidoreductase</keyword>
<protein>
    <submittedName>
        <fullName evidence="3">SDR family oxidoreductase</fullName>
    </submittedName>
</protein>
<dbReference type="InterPro" id="IPR050259">
    <property type="entry name" value="SDR"/>
</dbReference>
<dbReference type="Proteomes" id="UP000440096">
    <property type="component" value="Unassembled WGS sequence"/>
</dbReference>
<evidence type="ECO:0000256" key="2">
    <source>
        <dbReference type="ARBA" id="ARBA00023002"/>
    </source>
</evidence>
<proteinExistence type="inferred from homology"/>
<dbReference type="AlphaFoldDB" id="A0A6N7Z245"/>
<dbReference type="Gene3D" id="3.40.50.720">
    <property type="entry name" value="NAD(P)-binding Rossmann-like Domain"/>
    <property type="match status" value="1"/>
</dbReference>